<sequence length="177" mass="20191">MPALEKLNTTSLQKELRQKSLDSKEAKTFLTNRLSDALIKATETRRNCSKTSTRQKLVMLAQPTDAPEFKDRTKMSIEGLPHQYETTNHHKNGTVEKGYCKIYCKRPQKSNVYQGDNTEKTDLWIDQAPCLERMQLIRQKSNDSQLCGAGLSWLEKQTPQAVLFMSQGCIVTEMTFG</sequence>
<reference evidence="2" key="3">
    <citation type="submission" date="2015-06" db="UniProtKB">
        <authorList>
            <consortium name="EnsemblMetazoa"/>
        </authorList>
    </citation>
    <scope>IDENTIFICATION</scope>
</reference>
<dbReference type="CTD" id="20206074"/>
<dbReference type="EMBL" id="AMQM01005933">
    <property type="status" value="NOT_ANNOTATED_CDS"/>
    <property type="molecule type" value="Genomic_DNA"/>
</dbReference>
<dbReference type="Proteomes" id="UP000015101">
    <property type="component" value="Unassembled WGS sequence"/>
</dbReference>
<protein>
    <recommendedName>
        <fullName evidence="4">SAP domain-containing protein</fullName>
    </recommendedName>
</protein>
<dbReference type="EnsemblMetazoa" id="HelroT177080">
    <property type="protein sequence ID" value="HelroP177080"/>
    <property type="gene ID" value="HelroG177080"/>
</dbReference>
<evidence type="ECO:0000313" key="3">
    <source>
        <dbReference type="Proteomes" id="UP000015101"/>
    </source>
</evidence>
<gene>
    <name evidence="2" type="primary">20206074</name>
    <name evidence="1" type="ORF">HELRODRAFT_177080</name>
</gene>
<dbReference type="RefSeq" id="XP_009023560.1">
    <property type="nucleotide sequence ID" value="XM_009025312.1"/>
</dbReference>
<proteinExistence type="predicted"/>
<dbReference type="GeneID" id="20206074"/>
<reference evidence="3" key="1">
    <citation type="submission" date="2012-12" db="EMBL/GenBank/DDBJ databases">
        <authorList>
            <person name="Hellsten U."/>
            <person name="Grimwood J."/>
            <person name="Chapman J.A."/>
            <person name="Shapiro H."/>
            <person name="Aerts A."/>
            <person name="Otillar R.P."/>
            <person name="Terry A.Y."/>
            <person name="Boore J.L."/>
            <person name="Simakov O."/>
            <person name="Marletaz F."/>
            <person name="Cho S.-J."/>
            <person name="Edsinger-Gonzales E."/>
            <person name="Havlak P."/>
            <person name="Kuo D.-H."/>
            <person name="Larsson T."/>
            <person name="Lv J."/>
            <person name="Arendt D."/>
            <person name="Savage R."/>
            <person name="Osoegawa K."/>
            <person name="de Jong P."/>
            <person name="Lindberg D.R."/>
            <person name="Seaver E.C."/>
            <person name="Weisblat D.A."/>
            <person name="Putnam N.H."/>
            <person name="Grigoriev I.V."/>
            <person name="Rokhsar D.S."/>
        </authorList>
    </citation>
    <scope>NUCLEOTIDE SEQUENCE</scope>
</reference>
<evidence type="ECO:0008006" key="4">
    <source>
        <dbReference type="Google" id="ProtNLM"/>
    </source>
</evidence>
<organism evidence="2 3">
    <name type="scientific">Helobdella robusta</name>
    <name type="common">Californian leech</name>
    <dbReference type="NCBI Taxonomy" id="6412"/>
    <lineage>
        <taxon>Eukaryota</taxon>
        <taxon>Metazoa</taxon>
        <taxon>Spiralia</taxon>
        <taxon>Lophotrochozoa</taxon>
        <taxon>Annelida</taxon>
        <taxon>Clitellata</taxon>
        <taxon>Hirudinea</taxon>
        <taxon>Rhynchobdellida</taxon>
        <taxon>Glossiphoniidae</taxon>
        <taxon>Helobdella</taxon>
    </lineage>
</organism>
<dbReference type="KEGG" id="hro:HELRODRAFT_177080"/>
<dbReference type="AlphaFoldDB" id="T1FB75"/>
<evidence type="ECO:0000313" key="1">
    <source>
        <dbReference type="EMBL" id="ESN98213.1"/>
    </source>
</evidence>
<dbReference type="EMBL" id="KB097182">
    <property type="protein sequence ID" value="ESN98213.1"/>
    <property type="molecule type" value="Genomic_DNA"/>
</dbReference>
<dbReference type="InParanoid" id="T1FB75"/>
<dbReference type="HOGENOM" id="CLU_1519520_0_0_1"/>
<name>T1FB75_HELRO</name>
<evidence type="ECO:0000313" key="2">
    <source>
        <dbReference type="EnsemblMetazoa" id="HelroP177080"/>
    </source>
</evidence>
<keyword evidence="3" id="KW-1185">Reference proteome</keyword>
<reference evidence="1 3" key="2">
    <citation type="journal article" date="2013" name="Nature">
        <title>Insights into bilaterian evolution from three spiralian genomes.</title>
        <authorList>
            <person name="Simakov O."/>
            <person name="Marletaz F."/>
            <person name="Cho S.J."/>
            <person name="Edsinger-Gonzales E."/>
            <person name="Havlak P."/>
            <person name="Hellsten U."/>
            <person name="Kuo D.H."/>
            <person name="Larsson T."/>
            <person name="Lv J."/>
            <person name="Arendt D."/>
            <person name="Savage R."/>
            <person name="Osoegawa K."/>
            <person name="de Jong P."/>
            <person name="Grimwood J."/>
            <person name="Chapman J.A."/>
            <person name="Shapiro H."/>
            <person name="Aerts A."/>
            <person name="Otillar R.P."/>
            <person name="Terry A.Y."/>
            <person name="Boore J.L."/>
            <person name="Grigoriev I.V."/>
            <person name="Lindberg D.R."/>
            <person name="Seaver E.C."/>
            <person name="Weisblat D.A."/>
            <person name="Putnam N.H."/>
            <person name="Rokhsar D.S."/>
        </authorList>
    </citation>
    <scope>NUCLEOTIDE SEQUENCE</scope>
</reference>
<accession>T1FB75</accession>